<feature type="DNA-binding region" description="HMG box" evidence="11">
    <location>
        <begin position="14"/>
        <end position="71"/>
    </location>
</feature>
<proteinExistence type="inferred from homology"/>
<comment type="subcellular location">
    <subcellularLocation>
        <location evidence="2">Cytoplasm</location>
    </subcellularLocation>
    <subcellularLocation>
        <location evidence="1">Nucleus</location>
    </subcellularLocation>
</comment>
<dbReference type="GO" id="GO:0045892">
    <property type="term" value="P:negative regulation of DNA-templated transcription"/>
    <property type="evidence" value="ECO:0007669"/>
    <property type="project" value="TreeGrafter"/>
</dbReference>
<evidence type="ECO:0000256" key="9">
    <source>
        <dbReference type="ARBA" id="ARBA00023242"/>
    </source>
</evidence>
<evidence type="ECO:0000256" key="6">
    <source>
        <dbReference type="ARBA" id="ARBA00022782"/>
    </source>
</evidence>
<keyword evidence="10" id="KW-0469">Meiosis</keyword>
<keyword evidence="7 11" id="KW-0238">DNA-binding</keyword>
<feature type="compositionally biased region" description="Low complexity" evidence="12">
    <location>
        <begin position="476"/>
        <end position="491"/>
    </location>
</feature>
<dbReference type="GO" id="GO:0030154">
    <property type="term" value="P:cell differentiation"/>
    <property type="evidence" value="ECO:0007669"/>
    <property type="project" value="UniProtKB-KW"/>
</dbReference>
<dbReference type="Proteomes" id="UP000478052">
    <property type="component" value="Unassembled WGS sequence"/>
</dbReference>
<dbReference type="GO" id="GO:0043565">
    <property type="term" value="F:sequence-specific DNA binding"/>
    <property type="evidence" value="ECO:0007669"/>
    <property type="project" value="TreeGrafter"/>
</dbReference>
<feature type="compositionally biased region" description="Polar residues" evidence="12">
    <location>
        <begin position="452"/>
        <end position="464"/>
    </location>
</feature>
<dbReference type="GO" id="GO:0043186">
    <property type="term" value="C:P granule"/>
    <property type="evidence" value="ECO:0007669"/>
    <property type="project" value="TreeGrafter"/>
</dbReference>
<gene>
    <name evidence="14" type="ORF">FWK35_00007068</name>
</gene>
<dbReference type="Pfam" id="PF09011">
    <property type="entry name" value="HMG_box_2"/>
    <property type="match status" value="1"/>
</dbReference>
<evidence type="ECO:0000259" key="13">
    <source>
        <dbReference type="PROSITE" id="PS50118"/>
    </source>
</evidence>
<keyword evidence="4" id="KW-0217">Developmental protein</keyword>
<evidence type="ECO:0000256" key="10">
    <source>
        <dbReference type="ARBA" id="ARBA00023254"/>
    </source>
</evidence>
<dbReference type="Gene3D" id="1.10.30.10">
    <property type="entry name" value="High mobility group box domain"/>
    <property type="match status" value="1"/>
</dbReference>
<dbReference type="GO" id="GO:0034587">
    <property type="term" value="P:piRNA processing"/>
    <property type="evidence" value="ECO:0007669"/>
    <property type="project" value="TreeGrafter"/>
</dbReference>
<feature type="compositionally biased region" description="Polar residues" evidence="12">
    <location>
        <begin position="430"/>
        <end position="443"/>
    </location>
</feature>
<evidence type="ECO:0000313" key="15">
    <source>
        <dbReference type="Proteomes" id="UP000478052"/>
    </source>
</evidence>
<dbReference type="InterPro" id="IPR024970">
    <property type="entry name" value="Maelstrom"/>
</dbReference>
<keyword evidence="5" id="KW-0963">Cytoplasm</keyword>
<evidence type="ECO:0000256" key="4">
    <source>
        <dbReference type="ARBA" id="ARBA00022473"/>
    </source>
</evidence>
<evidence type="ECO:0000256" key="1">
    <source>
        <dbReference type="ARBA" id="ARBA00004123"/>
    </source>
</evidence>
<keyword evidence="6" id="KW-0221">Differentiation</keyword>
<evidence type="ECO:0000256" key="11">
    <source>
        <dbReference type="PROSITE-ProRule" id="PRU00267"/>
    </source>
</evidence>
<dbReference type="GO" id="GO:0007140">
    <property type="term" value="P:male meiotic nuclear division"/>
    <property type="evidence" value="ECO:0007669"/>
    <property type="project" value="TreeGrafter"/>
</dbReference>
<accession>A0A6G0YZ96</accession>
<dbReference type="PANTHER" id="PTHR21358">
    <property type="entry name" value="PROTEIN MAELSTROM HOMOLOG"/>
    <property type="match status" value="1"/>
</dbReference>
<evidence type="ECO:0000256" key="2">
    <source>
        <dbReference type="ARBA" id="ARBA00004496"/>
    </source>
</evidence>
<protein>
    <submittedName>
        <fullName evidence="14">Protein maelstrom 2-like</fullName>
    </submittedName>
</protein>
<keyword evidence="8" id="KW-0943">RNA-mediated gene silencing</keyword>
<sequence>MKPSIGNPTEMAPKKKVINAYSVYMTEVQQTLLKQGKKLSMPEMSVYCKKDWENMSNQMKEKYKIQAKNLKNDEKKGKLTSIGENVDEVQKQSDDTVFQANAMYEYIKELLDMQPSNYYLPKQKFIVIHVNPYTSEKEGFYFPAEISMAEFSLEEGLIRYFHQLIGFDQVRTSAPKACTGDINNHAANNHKINVFLMFPNNYTKILLKIIGFIMNKEVDETVLNDPNLDMPPVYTAHTPIDNELMITSTSLFKLFASAVKNADRDYFNNIIRVYHLDKLLMELKNRCHEIRYPESEDLALPSVAMATDNLTKDVYSTIISIGCNYHEKLEHSHVCSNFFVCKWIHIVSAHCCRYFDIKLAPGCHYDFDLSEIENPIEENFNKLNISKFSDNFSIDTEIDKSISATNSFPALDNKSSNVIQKPVWNKPESKANTNRETATNKANNFPPLGDSRSIQKTTPTTETNEWFKNEGRGRGNINQVQNNNQNQSNENSKQLYKGRGHFIDKKK</sequence>
<dbReference type="PROSITE" id="PS50118">
    <property type="entry name" value="HMG_BOX_2"/>
    <property type="match status" value="1"/>
</dbReference>
<comment type="similarity">
    <text evidence="3">Belongs to the maelstrom family.</text>
</comment>
<reference evidence="14 15" key="1">
    <citation type="submission" date="2019-08" db="EMBL/GenBank/DDBJ databases">
        <title>Whole genome of Aphis craccivora.</title>
        <authorList>
            <person name="Voronova N.V."/>
            <person name="Shulinski R.S."/>
            <person name="Bandarenka Y.V."/>
            <person name="Zhorov D.G."/>
            <person name="Warner D."/>
        </authorList>
    </citation>
    <scope>NUCLEOTIDE SEQUENCE [LARGE SCALE GENOMIC DNA]</scope>
    <source>
        <strain evidence="14">180601</strain>
        <tissue evidence="14">Whole Body</tissue>
    </source>
</reference>
<feature type="domain" description="HMG box" evidence="13">
    <location>
        <begin position="14"/>
        <end position="71"/>
    </location>
</feature>
<keyword evidence="9 11" id="KW-0539">Nucleus</keyword>
<dbReference type="InterPro" id="IPR039259">
    <property type="entry name" value="Protein_maelstrom"/>
</dbReference>
<dbReference type="OrthoDB" id="24555at2759"/>
<evidence type="ECO:0000256" key="7">
    <source>
        <dbReference type="ARBA" id="ARBA00023125"/>
    </source>
</evidence>
<evidence type="ECO:0000256" key="3">
    <source>
        <dbReference type="ARBA" id="ARBA00007057"/>
    </source>
</evidence>
<organism evidence="14 15">
    <name type="scientific">Aphis craccivora</name>
    <name type="common">Cowpea aphid</name>
    <dbReference type="NCBI Taxonomy" id="307492"/>
    <lineage>
        <taxon>Eukaryota</taxon>
        <taxon>Metazoa</taxon>
        <taxon>Ecdysozoa</taxon>
        <taxon>Arthropoda</taxon>
        <taxon>Hexapoda</taxon>
        <taxon>Insecta</taxon>
        <taxon>Pterygota</taxon>
        <taxon>Neoptera</taxon>
        <taxon>Paraneoptera</taxon>
        <taxon>Hemiptera</taxon>
        <taxon>Sternorrhyncha</taxon>
        <taxon>Aphidomorpha</taxon>
        <taxon>Aphidoidea</taxon>
        <taxon>Aphididae</taxon>
        <taxon>Aphidini</taxon>
        <taxon>Aphis</taxon>
        <taxon>Aphis</taxon>
    </lineage>
</organism>
<keyword evidence="15" id="KW-1185">Reference proteome</keyword>
<evidence type="ECO:0000256" key="5">
    <source>
        <dbReference type="ARBA" id="ARBA00022490"/>
    </source>
</evidence>
<evidence type="ECO:0000256" key="8">
    <source>
        <dbReference type="ARBA" id="ARBA00023158"/>
    </source>
</evidence>
<dbReference type="Pfam" id="PF13017">
    <property type="entry name" value="Maelstrom"/>
    <property type="match status" value="1"/>
</dbReference>
<dbReference type="GO" id="GO:0060964">
    <property type="term" value="P:regulation of miRNA-mediated gene silencing"/>
    <property type="evidence" value="ECO:0007669"/>
    <property type="project" value="InterPro"/>
</dbReference>
<dbReference type="InterPro" id="IPR036910">
    <property type="entry name" value="HMG_box_dom_sf"/>
</dbReference>
<evidence type="ECO:0000256" key="12">
    <source>
        <dbReference type="SAM" id="MobiDB-lite"/>
    </source>
</evidence>
<dbReference type="PANTHER" id="PTHR21358:SF4">
    <property type="entry name" value="PROTEIN MAELSTROM HOMOLOG"/>
    <property type="match status" value="1"/>
</dbReference>
<feature type="region of interest" description="Disordered" evidence="12">
    <location>
        <begin position="427"/>
        <end position="492"/>
    </location>
</feature>
<dbReference type="AlphaFoldDB" id="A0A6G0YZ96"/>
<dbReference type="EMBL" id="VUJU01001855">
    <property type="protein sequence ID" value="KAF0763551.1"/>
    <property type="molecule type" value="Genomic_DNA"/>
</dbReference>
<evidence type="ECO:0000313" key="14">
    <source>
        <dbReference type="EMBL" id="KAF0763551.1"/>
    </source>
</evidence>
<dbReference type="SUPFAM" id="SSF47095">
    <property type="entry name" value="HMG-box"/>
    <property type="match status" value="1"/>
</dbReference>
<dbReference type="GO" id="GO:0007283">
    <property type="term" value="P:spermatogenesis"/>
    <property type="evidence" value="ECO:0007669"/>
    <property type="project" value="TreeGrafter"/>
</dbReference>
<dbReference type="InterPro" id="IPR009071">
    <property type="entry name" value="HMG_box_dom"/>
</dbReference>
<name>A0A6G0YZ96_APHCR</name>
<comment type="caution">
    <text evidence="14">The sequence shown here is derived from an EMBL/GenBank/DDBJ whole genome shotgun (WGS) entry which is preliminary data.</text>
</comment>
<dbReference type="GO" id="GO:0005634">
    <property type="term" value="C:nucleus"/>
    <property type="evidence" value="ECO:0007669"/>
    <property type="project" value="UniProtKB-SubCell"/>
</dbReference>